<keyword evidence="1" id="KW-0175">Coiled coil</keyword>
<protein>
    <submittedName>
        <fullName evidence="4">Uncharacterized protein</fullName>
    </submittedName>
</protein>
<sequence>MFHSDGFNLHEVESSYQTLAISDRFDSSSQQLDSSRSFLQKRIDSVYTPRRNFLPSQNCNPSSKSQNEGFNEVNGNFRCLRTDEESRVPCESLDYRDYLGQLSPVSRDDFGPYLNSSTNLSNGSSFVPNMDNNSYGNVNYPPIQMNEIHGSASVGVHTSSSTISSMEASFMQIPDNNTCGSVCNQSMNMYENHSMGSVDVDMRSASSINSCSLLSIDKLYGTSNNRAMNETRWFGSVDAYTSPSIISSNASYFVPTPDNNPCGDTYTSPYTISPNAPYLVPTPNNIPCGSAYNSPSMTSSSASYFVPTPDNNPFGSVYNQSKVINEDNAWTHENRSIGYDEVKMSPAIDSSIASYFVPTIDNNSIGSINNPPVVLNEAHGLESGESSTATLGKKKRQIVKPLEKAYEKAKNDYHVLEREVEMKINKVHRIKRLHGVPCIFDSPNS</sequence>
<evidence type="ECO:0000313" key="4">
    <source>
        <dbReference type="WBParaSite" id="ACRNAN_Path_1298.g5082.t1"/>
    </source>
</evidence>
<dbReference type="WBParaSite" id="ACRNAN_Path_1298.g5082.t1">
    <property type="protein sequence ID" value="ACRNAN_Path_1298.g5082.t1"/>
    <property type="gene ID" value="ACRNAN_Path_1298.g5082"/>
</dbReference>
<feature type="region of interest" description="Disordered" evidence="2">
    <location>
        <begin position="51"/>
        <end position="71"/>
    </location>
</feature>
<reference evidence="4" key="1">
    <citation type="submission" date="2022-11" db="UniProtKB">
        <authorList>
            <consortium name="WormBaseParasite"/>
        </authorList>
    </citation>
    <scope>IDENTIFICATION</scope>
</reference>
<name>A0A914BYH7_9BILA</name>
<evidence type="ECO:0000256" key="2">
    <source>
        <dbReference type="SAM" id="MobiDB-lite"/>
    </source>
</evidence>
<dbReference type="AlphaFoldDB" id="A0A914BYH7"/>
<organism evidence="3 4">
    <name type="scientific">Acrobeloides nanus</name>
    <dbReference type="NCBI Taxonomy" id="290746"/>
    <lineage>
        <taxon>Eukaryota</taxon>
        <taxon>Metazoa</taxon>
        <taxon>Ecdysozoa</taxon>
        <taxon>Nematoda</taxon>
        <taxon>Chromadorea</taxon>
        <taxon>Rhabditida</taxon>
        <taxon>Tylenchina</taxon>
        <taxon>Cephalobomorpha</taxon>
        <taxon>Cephaloboidea</taxon>
        <taxon>Cephalobidae</taxon>
        <taxon>Acrobeloides</taxon>
    </lineage>
</organism>
<keyword evidence="3" id="KW-1185">Reference proteome</keyword>
<evidence type="ECO:0000313" key="3">
    <source>
        <dbReference type="Proteomes" id="UP000887540"/>
    </source>
</evidence>
<proteinExistence type="predicted"/>
<feature type="coiled-coil region" evidence="1">
    <location>
        <begin position="399"/>
        <end position="426"/>
    </location>
</feature>
<evidence type="ECO:0000256" key="1">
    <source>
        <dbReference type="SAM" id="Coils"/>
    </source>
</evidence>
<feature type="compositionally biased region" description="Polar residues" evidence="2">
    <location>
        <begin position="54"/>
        <end position="69"/>
    </location>
</feature>
<accession>A0A914BYH7</accession>
<dbReference type="Proteomes" id="UP000887540">
    <property type="component" value="Unplaced"/>
</dbReference>